<dbReference type="eggNOG" id="ENOG5033GKC">
    <property type="taxonomic scope" value="Bacteria"/>
</dbReference>
<dbReference type="Proteomes" id="UP000006866">
    <property type="component" value="Chromosome"/>
</dbReference>
<accession>E3DLR3</accession>
<proteinExistence type="predicted"/>
<reference evidence="2" key="1">
    <citation type="submission" date="2010-10" db="EMBL/GenBank/DDBJ databases">
        <title>The complete genome of Halanaerobium praevalens DSM 2228.</title>
        <authorList>
            <consortium name="US DOE Joint Genome Institute (JGI-PGF)"/>
            <person name="Lucas S."/>
            <person name="Copeland A."/>
            <person name="Lapidus A."/>
            <person name="Glavina del Rio T."/>
            <person name="Dalin E."/>
            <person name="Tice H."/>
            <person name="Bruce D."/>
            <person name="Goodwin L."/>
            <person name="Pitluck S."/>
            <person name="Kyrpides N."/>
            <person name="Mavromatis K."/>
            <person name="Ivanova N."/>
            <person name="Ovchinnikova G."/>
            <person name="Chertkov O."/>
            <person name="Detter J.C."/>
            <person name="Han C."/>
            <person name="Larimer F."/>
            <person name="Land M."/>
            <person name="Hauser L."/>
            <person name="Markowitz V."/>
            <person name="Cheng J.-F."/>
            <person name="Hugenholtz P."/>
            <person name="Woyke T."/>
            <person name="Wu D."/>
            <person name="Tindall B."/>
            <person name="Pomrenke H.G."/>
            <person name="Brambilla E."/>
            <person name="Klenk H.-P."/>
            <person name="Eisen J.A."/>
        </authorList>
    </citation>
    <scope>NUCLEOTIDE SEQUENCE [LARGE SCALE GENOMIC DNA]</scope>
    <source>
        <strain evidence="2">ATCC 33744 / DSM 2228 / GSL</strain>
    </source>
</reference>
<organism evidence="1 2">
    <name type="scientific">Halanaerobium praevalens (strain ATCC 33744 / DSM 2228 / GSL)</name>
    <dbReference type="NCBI Taxonomy" id="572479"/>
    <lineage>
        <taxon>Bacteria</taxon>
        <taxon>Bacillati</taxon>
        <taxon>Bacillota</taxon>
        <taxon>Clostridia</taxon>
        <taxon>Halanaerobiales</taxon>
        <taxon>Halanaerobiaceae</taxon>
        <taxon>Halanaerobium</taxon>
    </lineage>
</organism>
<dbReference type="EMBL" id="CP002175">
    <property type="protein sequence ID" value="ADO77260.1"/>
    <property type="molecule type" value="Genomic_DNA"/>
</dbReference>
<dbReference type="HOGENOM" id="CLU_2117597_0_0_9"/>
<sequence length="114" mass="12862">MKKILIMTMILVLGLTINVFAHPPGNIEMNFNSSNQMIEVSISHSSKNNSEHFVNEVEIYLNGNLQIEQNFIMQTNAKSQYLHYMLPGAKSGDTIKLVAKCNKYGDLESELKVD</sequence>
<name>E3DLR3_HALPG</name>
<dbReference type="OrthoDB" id="2111873at2"/>
<keyword evidence="2" id="KW-1185">Reference proteome</keyword>
<reference evidence="1 2" key="2">
    <citation type="journal article" date="2011" name="Stand. Genomic Sci.">
        <title>Complete genome sequence of the extremely halophilic Halanaerobium praevalens type strain (GSL).</title>
        <authorList>
            <person name="Ivanova N."/>
            <person name="Sikorski J."/>
            <person name="Chertkov O."/>
            <person name="Nolan M."/>
            <person name="Lucas S."/>
            <person name="Hammon N."/>
            <person name="Deshpande S."/>
            <person name="Cheng J.F."/>
            <person name="Tapia R."/>
            <person name="Han C."/>
            <person name="Goodwin L."/>
            <person name="Pitluck S."/>
            <person name="Huntemann M."/>
            <person name="Liolios K."/>
            <person name="Pagani I."/>
            <person name="Mavromatis K."/>
            <person name="Ovchinikova G."/>
            <person name="Pati A."/>
            <person name="Chen A."/>
            <person name="Palaniappan K."/>
            <person name="Land M."/>
            <person name="Hauser L."/>
            <person name="Brambilla E.M."/>
            <person name="Kannan K.P."/>
            <person name="Rohde M."/>
            <person name="Tindall B.J."/>
            <person name="Goker M."/>
            <person name="Detter J.C."/>
            <person name="Woyke T."/>
            <person name="Bristow J."/>
            <person name="Eisen J.A."/>
            <person name="Markowitz V."/>
            <person name="Hugenholtz P."/>
            <person name="Kyrpides N.C."/>
            <person name="Klenk H.P."/>
            <person name="Lapidus A."/>
        </authorList>
    </citation>
    <scope>NUCLEOTIDE SEQUENCE [LARGE SCALE GENOMIC DNA]</scope>
    <source>
        <strain evidence="2">ATCC 33744 / DSM 2228 / GSL</strain>
    </source>
</reference>
<dbReference type="KEGG" id="hpk:Hprae_1109"/>
<dbReference type="PATRIC" id="fig|572479.3.peg.1121"/>
<protein>
    <submittedName>
        <fullName evidence="1">Uncharacterized protein</fullName>
    </submittedName>
</protein>
<dbReference type="AlphaFoldDB" id="E3DLR3"/>
<gene>
    <name evidence="1" type="ordered locus">Hprae_1109</name>
</gene>
<evidence type="ECO:0000313" key="1">
    <source>
        <dbReference type="EMBL" id="ADO77260.1"/>
    </source>
</evidence>
<evidence type="ECO:0000313" key="2">
    <source>
        <dbReference type="Proteomes" id="UP000006866"/>
    </source>
</evidence>
<dbReference type="RefSeq" id="WP_014553290.1">
    <property type="nucleotide sequence ID" value="NC_017455.1"/>
</dbReference>